<evidence type="ECO:0000313" key="1">
    <source>
        <dbReference type="EMBL" id="GMH03687.1"/>
    </source>
</evidence>
<sequence length="79" mass="8226">MDKTMTGLIIGLGGKSPLANPADSVAVLAARRLVPFVAHKLASLPPLASHQPSPQTTLATQRLPPLFQLIAQYSAQVAA</sequence>
<dbReference type="AlphaFoldDB" id="A0AAD3XGI8"/>
<reference evidence="1" key="1">
    <citation type="submission" date="2023-05" db="EMBL/GenBank/DDBJ databases">
        <title>Nepenthes gracilis genome sequencing.</title>
        <authorList>
            <person name="Fukushima K."/>
        </authorList>
    </citation>
    <scope>NUCLEOTIDE SEQUENCE</scope>
    <source>
        <strain evidence="1">SING2019-196</strain>
    </source>
</reference>
<dbReference type="EMBL" id="BSYO01000004">
    <property type="protein sequence ID" value="GMH03687.1"/>
    <property type="molecule type" value="Genomic_DNA"/>
</dbReference>
<proteinExistence type="predicted"/>
<accession>A0AAD3XGI8</accession>
<protein>
    <submittedName>
        <fullName evidence="1">Uncharacterized protein</fullName>
    </submittedName>
</protein>
<comment type="caution">
    <text evidence="1">The sequence shown here is derived from an EMBL/GenBank/DDBJ whole genome shotgun (WGS) entry which is preliminary data.</text>
</comment>
<dbReference type="Proteomes" id="UP001279734">
    <property type="component" value="Unassembled WGS sequence"/>
</dbReference>
<gene>
    <name evidence="1" type="ORF">Nepgr_005526</name>
</gene>
<evidence type="ECO:0000313" key="2">
    <source>
        <dbReference type="Proteomes" id="UP001279734"/>
    </source>
</evidence>
<name>A0AAD3XGI8_NEPGR</name>
<keyword evidence="2" id="KW-1185">Reference proteome</keyword>
<organism evidence="1 2">
    <name type="scientific">Nepenthes gracilis</name>
    <name type="common">Slender pitcher plant</name>
    <dbReference type="NCBI Taxonomy" id="150966"/>
    <lineage>
        <taxon>Eukaryota</taxon>
        <taxon>Viridiplantae</taxon>
        <taxon>Streptophyta</taxon>
        <taxon>Embryophyta</taxon>
        <taxon>Tracheophyta</taxon>
        <taxon>Spermatophyta</taxon>
        <taxon>Magnoliopsida</taxon>
        <taxon>eudicotyledons</taxon>
        <taxon>Gunneridae</taxon>
        <taxon>Pentapetalae</taxon>
        <taxon>Caryophyllales</taxon>
        <taxon>Nepenthaceae</taxon>
        <taxon>Nepenthes</taxon>
    </lineage>
</organism>